<dbReference type="RefSeq" id="WP_032549360.1">
    <property type="nucleotide sequence ID" value="NZ_JFFR01000002.1"/>
</dbReference>
<keyword evidence="2" id="KW-1185">Reference proteome</keyword>
<evidence type="ECO:0000313" key="1">
    <source>
        <dbReference type="EMBL" id="KDN30336.1"/>
    </source>
</evidence>
<reference evidence="1 2" key="1">
    <citation type="submission" date="2014-02" db="EMBL/GenBank/DDBJ databases">
        <title>Vibrio fortis Dalian14 Genome Sequencing.</title>
        <authorList>
            <person name="Wang Y."/>
            <person name="Song L."/>
            <person name="Liu G."/>
            <person name="Ding J."/>
        </authorList>
    </citation>
    <scope>NUCLEOTIDE SEQUENCE [LARGE SCALE GENOMIC DNA]</scope>
    <source>
        <strain evidence="1 2">Dalian14</strain>
    </source>
</reference>
<proteinExistence type="predicted"/>
<protein>
    <submittedName>
        <fullName evidence="1">Succinylglutamate desuccinylase</fullName>
    </submittedName>
</protein>
<dbReference type="Pfam" id="PF08856">
    <property type="entry name" value="DUF1826"/>
    <property type="match status" value="1"/>
</dbReference>
<organism evidence="1 2">
    <name type="scientific">Vibrio fortis</name>
    <dbReference type="NCBI Taxonomy" id="212667"/>
    <lineage>
        <taxon>Bacteria</taxon>
        <taxon>Pseudomonadati</taxon>
        <taxon>Pseudomonadota</taxon>
        <taxon>Gammaproteobacteria</taxon>
        <taxon>Vibrionales</taxon>
        <taxon>Vibrionaceae</taxon>
        <taxon>Vibrio</taxon>
    </lineage>
</organism>
<accession>A0A066USC4</accession>
<dbReference type="STRING" id="212667.VFDL14_06300"/>
<evidence type="ECO:0000313" key="2">
    <source>
        <dbReference type="Proteomes" id="UP000027219"/>
    </source>
</evidence>
<dbReference type="AlphaFoldDB" id="A0A066USC4"/>
<dbReference type="EMBL" id="JFFR01000002">
    <property type="protein sequence ID" value="KDN30336.1"/>
    <property type="molecule type" value="Genomic_DNA"/>
</dbReference>
<gene>
    <name evidence="1" type="ORF">VFDL14_06300</name>
</gene>
<dbReference type="Proteomes" id="UP000027219">
    <property type="component" value="Unassembled WGS sequence"/>
</dbReference>
<dbReference type="InterPro" id="IPR014955">
    <property type="entry name" value="DUF1826"/>
</dbReference>
<dbReference type="OrthoDB" id="5342505at2"/>
<name>A0A066USC4_9VIBR</name>
<comment type="caution">
    <text evidence="1">The sequence shown here is derived from an EMBL/GenBank/DDBJ whole genome shotgun (WGS) entry which is preliminary data.</text>
</comment>
<sequence>MNTETTELFAADTETRNTPSFSKGKLPTVLTDIYQDNLNMVVWERAFSKELTQAIEEFISNNPDFSKSVNVSSESAYQELQKSLDDLPPTLVQNIAELVDMFCCLFDLKDAGVRLATLNSAMCPRFHVDRVPCRLVTTFHGTATQWLPNHVLDRSKLGHGSYGQPDHLSGLYQDESDVQQLSCGDVALLKGGAWIGNEETALVHRSPMVSARENRLLLTVDFG</sequence>